<dbReference type="Proteomes" id="UP001187734">
    <property type="component" value="Unassembled WGS sequence"/>
</dbReference>
<evidence type="ECO:0000313" key="2">
    <source>
        <dbReference type="Proteomes" id="UP001187734"/>
    </source>
</evidence>
<dbReference type="EMBL" id="ONZP01000175">
    <property type="protein sequence ID" value="SPJ75775.1"/>
    <property type="molecule type" value="Genomic_DNA"/>
</dbReference>
<dbReference type="AlphaFoldDB" id="A0AAE8M7X2"/>
<gene>
    <name evidence="1" type="ORF">FTOL_05506</name>
</gene>
<sequence>MEILLENYHIDSSEKLLICPKTPLCSFDYAAALATRLIELSIRIIATGVDASQIARAKLSPTGYV</sequence>
<keyword evidence="2" id="KW-1185">Reference proteome</keyword>
<comment type="caution">
    <text evidence="1">The sequence shown here is derived from an EMBL/GenBank/DDBJ whole genome shotgun (WGS) entry which is preliminary data.</text>
</comment>
<name>A0AAE8M7X2_9HYPO</name>
<reference evidence="1" key="1">
    <citation type="submission" date="2018-03" db="EMBL/GenBank/DDBJ databases">
        <authorList>
            <person name="Guldener U."/>
        </authorList>
    </citation>
    <scope>NUCLEOTIDE SEQUENCE</scope>
</reference>
<evidence type="ECO:0000313" key="1">
    <source>
        <dbReference type="EMBL" id="SPJ75775.1"/>
    </source>
</evidence>
<proteinExistence type="predicted"/>
<accession>A0AAE8M7X2</accession>
<protein>
    <submittedName>
        <fullName evidence="1">Uncharacterized protein</fullName>
    </submittedName>
</protein>
<organism evidence="1 2">
    <name type="scientific">Fusarium torulosum</name>
    <dbReference type="NCBI Taxonomy" id="33205"/>
    <lineage>
        <taxon>Eukaryota</taxon>
        <taxon>Fungi</taxon>
        <taxon>Dikarya</taxon>
        <taxon>Ascomycota</taxon>
        <taxon>Pezizomycotina</taxon>
        <taxon>Sordariomycetes</taxon>
        <taxon>Hypocreomycetidae</taxon>
        <taxon>Hypocreales</taxon>
        <taxon>Nectriaceae</taxon>
        <taxon>Fusarium</taxon>
    </lineage>
</organism>